<gene>
    <name evidence="6" type="ORF">FC60_GL000690</name>
</gene>
<dbReference type="InterPro" id="IPR004199">
    <property type="entry name" value="B-gal_small/dom_5"/>
</dbReference>
<accession>A0A0R1V841</accession>
<keyword evidence="4" id="KW-0326">Glycosidase</keyword>
<dbReference type="SUPFAM" id="SSF74650">
    <property type="entry name" value="Galactose mutarotase-like"/>
    <property type="match status" value="1"/>
</dbReference>
<comment type="caution">
    <text evidence="6">The sequence shown here is derived from an EMBL/GenBank/DDBJ whole genome shotgun (WGS) entry which is preliminary data.</text>
</comment>
<evidence type="ECO:0000256" key="4">
    <source>
        <dbReference type="ARBA" id="ARBA00023295"/>
    </source>
</evidence>
<keyword evidence="7" id="KW-1185">Reference proteome</keyword>
<dbReference type="InterPro" id="IPR050347">
    <property type="entry name" value="Bact_Beta-galactosidase"/>
</dbReference>
<evidence type="ECO:0000256" key="3">
    <source>
        <dbReference type="ARBA" id="ARBA00022801"/>
    </source>
</evidence>
<dbReference type="SMART" id="SM01038">
    <property type="entry name" value="Bgal_small_N"/>
    <property type="match status" value="1"/>
</dbReference>
<dbReference type="GO" id="GO:0030246">
    <property type="term" value="F:carbohydrate binding"/>
    <property type="evidence" value="ECO:0007669"/>
    <property type="project" value="InterPro"/>
</dbReference>
<dbReference type="PATRIC" id="fig|1423749.3.peg.696"/>
<dbReference type="PANTHER" id="PTHR46323:SF2">
    <property type="entry name" value="BETA-GALACTOSIDASE"/>
    <property type="match status" value="1"/>
</dbReference>
<dbReference type="GO" id="GO:0009341">
    <property type="term" value="C:beta-galactosidase complex"/>
    <property type="evidence" value="ECO:0007669"/>
    <property type="project" value="InterPro"/>
</dbReference>
<evidence type="ECO:0000313" key="6">
    <source>
        <dbReference type="EMBL" id="KRM01333.1"/>
    </source>
</evidence>
<evidence type="ECO:0000313" key="7">
    <source>
        <dbReference type="Proteomes" id="UP000051739"/>
    </source>
</evidence>
<evidence type="ECO:0000259" key="5">
    <source>
        <dbReference type="SMART" id="SM01038"/>
    </source>
</evidence>
<name>A0A0R1V841_9LACO</name>
<comment type="catalytic activity">
    <reaction evidence="1">
        <text>Hydrolysis of terminal non-reducing beta-D-galactose residues in beta-D-galactosides.</text>
        <dbReference type="EC" id="3.2.1.23"/>
    </reaction>
</comment>
<dbReference type="GO" id="GO:0005990">
    <property type="term" value="P:lactose catabolic process"/>
    <property type="evidence" value="ECO:0007669"/>
    <property type="project" value="TreeGrafter"/>
</dbReference>
<reference evidence="6 7" key="1">
    <citation type="journal article" date="2015" name="Genome Announc.">
        <title>Expanding the biotechnology potential of lactobacilli through comparative genomics of 213 strains and associated genera.</title>
        <authorList>
            <person name="Sun Z."/>
            <person name="Harris H.M."/>
            <person name="McCann A."/>
            <person name="Guo C."/>
            <person name="Argimon S."/>
            <person name="Zhang W."/>
            <person name="Yang X."/>
            <person name="Jeffery I.B."/>
            <person name="Cooney J.C."/>
            <person name="Kagawa T.F."/>
            <person name="Liu W."/>
            <person name="Song Y."/>
            <person name="Salvetti E."/>
            <person name="Wrobel A."/>
            <person name="Rasinkangas P."/>
            <person name="Parkhill J."/>
            <person name="Rea M.C."/>
            <person name="O'Sullivan O."/>
            <person name="Ritari J."/>
            <person name="Douillard F.P."/>
            <person name="Paul Ross R."/>
            <person name="Yang R."/>
            <person name="Briner A.E."/>
            <person name="Felis G.E."/>
            <person name="de Vos W.M."/>
            <person name="Barrangou R."/>
            <person name="Klaenhammer T.R."/>
            <person name="Caufield P.W."/>
            <person name="Cui Y."/>
            <person name="Zhang H."/>
            <person name="O'Toole P.W."/>
        </authorList>
    </citation>
    <scope>NUCLEOTIDE SEQUENCE [LARGE SCALE GENOMIC DNA]</scope>
    <source>
        <strain evidence="6 7">DSM 16045</strain>
    </source>
</reference>
<dbReference type="AlphaFoldDB" id="A0A0R1V841"/>
<sequence length="318" mass="35312">MDYTNQMQIIYDDGMLGLAGPRFHYIFGYERAGLESLVVDGKEWLYRVPQPTFWRATTDNDRGNQFNIKSAQWLAADYVAPCVDIDLTVDNHHYDQLPIAPVTNQFSNQTLAEQVEIKYTYQTVTIPQTTVTVTYHVVADGTITVRAHYQGKANLPELPVFGLRLIMPTPATGYTYQGLSGETYPDRMAGATKGQFEVAGMPVTPYLVPQECGMHMATDWVTVTRATTLNNADPDLSPLSLKFSALDKPFAFSCLPYTSSELENATHQEKLPPIHRTVLTIAGAVRGVGGIDSWGADVEPQYHLDAGQDHEVSFQITL</sequence>
<organism evidence="6 7">
    <name type="scientific">Limosilactobacillus gastricus DSM 16045</name>
    <dbReference type="NCBI Taxonomy" id="1423749"/>
    <lineage>
        <taxon>Bacteria</taxon>
        <taxon>Bacillati</taxon>
        <taxon>Bacillota</taxon>
        <taxon>Bacilli</taxon>
        <taxon>Lactobacillales</taxon>
        <taxon>Lactobacillaceae</taxon>
        <taxon>Limosilactobacillus</taxon>
    </lineage>
</organism>
<dbReference type="GO" id="GO:0004565">
    <property type="term" value="F:beta-galactosidase activity"/>
    <property type="evidence" value="ECO:0007669"/>
    <property type="project" value="UniProtKB-EC"/>
</dbReference>
<dbReference type="InterPro" id="IPR014718">
    <property type="entry name" value="GH-type_carb-bd"/>
</dbReference>
<feature type="domain" description="Beta galactosidase small chain/" evidence="5">
    <location>
        <begin position="17"/>
        <end position="317"/>
    </location>
</feature>
<keyword evidence="3" id="KW-0378">Hydrolase</keyword>
<dbReference type="Pfam" id="PF02929">
    <property type="entry name" value="Bgal_small_N"/>
    <property type="match status" value="1"/>
</dbReference>
<evidence type="ECO:0000256" key="2">
    <source>
        <dbReference type="ARBA" id="ARBA00012756"/>
    </source>
</evidence>
<dbReference type="InterPro" id="IPR011013">
    <property type="entry name" value="Gal_mutarotase_sf_dom"/>
</dbReference>
<dbReference type="Gene3D" id="2.70.98.10">
    <property type="match status" value="1"/>
</dbReference>
<proteinExistence type="predicted"/>
<dbReference type="EMBL" id="AZFN01000019">
    <property type="protein sequence ID" value="KRM01333.1"/>
    <property type="molecule type" value="Genomic_DNA"/>
</dbReference>
<protein>
    <recommendedName>
        <fullName evidence="2">beta-galactosidase</fullName>
        <ecNumber evidence="2">3.2.1.23</ecNumber>
    </recommendedName>
</protein>
<dbReference type="RefSeq" id="WP_056937713.1">
    <property type="nucleotide sequence ID" value="NZ_AZFN01000019.1"/>
</dbReference>
<evidence type="ECO:0000256" key="1">
    <source>
        <dbReference type="ARBA" id="ARBA00001412"/>
    </source>
</evidence>
<dbReference type="Proteomes" id="UP000051739">
    <property type="component" value="Unassembled WGS sequence"/>
</dbReference>
<dbReference type="EC" id="3.2.1.23" evidence="2"/>
<dbReference type="PANTHER" id="PTHR46323">
    <property type="entry name" value="BETA-GALACTOSIDASE"/>
    <property type="match status" value="1"/>
</dbReference>